<sequence length="73" mass="8588">FKNLKQVINELDIEQEKLIFLNVENHKLLNNKERDLSNSAPLIYKTLSALYHNFDGFGLNIFDNHQTFNAMHL</sequence>
<organism evidence="1 2">
    <name type="scientific">Staphylococcus aureus</name>
    <dbReference type="NCBI Taxonomy" id="1280"/>
    <lineage>
        <taxon>Bacteria</taxon>
        <taxon>Bacillati</taxon>
        <taxon>Bacillota</taxon>
        <taxon>Bacilli</taxon>
        <taxon>Bacillales</taxon>
        <taxon>Staphylococcaceae</taxon>
        <taxon>Staphylococcus</taxon>
    </lineage>
</organism>
<reference evidence="1" key="2">
    <citation type="submission" date="2023-08" db="EMBL/GenBank/DDBJ databases">
        <authorList>
            <person name="Zhao H."/>
            <person name="Wang X."/>
        </authorList>
    </citation>
    <scope>NUCLEOTIDE SEQUENCE</scope>
    <source>
        <strain evidence="1">NC-4</strain>
    </source>
</reference>
<proteinExistence type="predicted"/>
<accession>A0AAW4YF59</accession>
<protein>
    <submittedName>
        <fullName evidence="1">AraC family transcriptional regulator</fullName>
    </submittedName>
</protein>
<gene>
    <name evidence="1" type="ORF">LB359_19890</name>
</gene>
<dbReference type="Proteomes" id="UP001200271">
    <property type="component" value="Unassembled WGS sequence"/>
</dbReference>
<reference evidence="1" key="1">
    <citation type="journal article" date="2021" name="Front Med (Lausanne)">
        <title>The Prevalence and Determinants of Fusidic Acid Resistance Among Methicillin-Resistant Staphylococcus aureus Clinical Isolates in China.</title>
        <authorList>
            <person name="Zhao H."/>
            <person name="Wang X."/>
            <person name="Wang B."/>
            <person name="Xu Y."/>
            <person name="Rao L."/>
            <person name="Wan B."/>
            <person name="Guo Y."/>
            <person name="Wu X."/>
            <person name="Yu J."/>
            <person name="Chen L."/>
            <person name="Li M."/>
            <person name="Yu F."/>
        </authorList>
    </citation>
    <scope>NUCLEOTIDE SEQUENCE</scope>
    <source>
        <strain evidence="1">NC-4</strain>
    </source>
</reference>
<evidence type="ECO:0000313" key="1">
    <source>
        <dbReference type="EMBL" id="MCE3364480.1"/>
    </source>
</evidence>
<name>A0AAW4YF59_STAAU</name>
<dbReference type="AlphaFoldDB" id="A0AAW4YF59"/>
<dbReference type="EMBL" id="JAIUEN010000884">
    <property type="protein sequence ID" value="MCE3364480.1"/>
    <property type="molecule type" value="Genomic_DNA"/>
</dbReference>
<comment type="caution">
    <text evidence="1">The sequence shown here is derived from an EMBL/GenBank/DDBJ whole genome shotgun (WGS) entry which is preliminary data.</text>
</comment>
<feature type="non-terminal residue" evidence="1">
    <location>
        <position position="73"/>
    </location>
</feature>
<feature type="non-terminal residue" evidence="1">
    <location>
        <position position="1"/>
    </location>
</feature>
<evidence type="ECO:0000313" key="2">
    <source>
        <dbReference type="Proteomes" id="UP001200271"/>
    </source>
</evidence>